<dbReference type="InterPro" id="IPR027417">
    <property type="entry name" value="P-loop_NTPase"/>
</dbReference>
<organism evidence="2">
    <name type="scientific">Campylobacter jejuni</name>
    <dbReference type="NCBI Taxonomy" id="197"/>
    <lineage>
        <taxon>Bacteria</taxon>
        <taxon>Pseudomonadati</taxon>
        <taxon>Campylobacterota</taxon>
        <taxon>Epsilonproteobacteria</taxon>
        <taxon>Campylobacterales</taxon>
        <taxon>Campylobacteraceae</taxon>
        <taxon>Campylobacter</taxon>
    </lineage>
</organism>
<dbReference type="InterPro" id="IPR041685">
    <property type="entry name" value="AAA_GajA/Old/RecF-like"/>
</dbReference>
<feature type="domain" description="Endonuclease GajA/Old nuclease/RecF-like AAA" evidence="1">
    <location>
        <begin position="2"/>
        <end position="320"/>
    </location>
</feature>
<sequence length="407" mass="47654">MQKIIIKNLGPIQEAEIILKPFTVIIGKSGSGKSVILRTASMLKWLYKHEWMLSFFEPKLINSINQKKFNEYLKESMLDTYINKKTKIAFIDNKTPIIEIKDKEITMHQIKSNKPIGKIIFINDTRNFLPELFTLPEQRKIKLSYHTDDMIANFIESIKNSKNLKLNTMENITLTSETEADFDRYYLKYNDIKIPFEQSSSGEKSASILEIICNYFAHEYNIEQKSVKKIILENILNKFIADKKKIQEQYQSIEEEILKQINFLQFLFSQKNKPTLEIFIEEPESNLFPINQMNMAYYLASLRNAKNKPNIMFSTHSPYILTSLNNILCASMVEQKLQDNKKDDIYKIIDKKNIIDYKDLVAYKLENGKAKSIIDKETKLIDAEYIDTVSSEIMTDFYKIAELDNDK</sequence>
<accession>A0A5Y6QQ60</accession>
<dbReference type="GO" id="GO:0005524">
    <property type="term" value="F:ATP binding"/>
    <property type="evidence" value="ECO:0007669"/>
    <property type="project" value="UniProtKB-KW"/>
</dbReference>
<reference evidence="2" key="1">
    <citation type="submission" date="2019-10" db="EMBL/GenBank/DDBJ databases">
        <authorList>
            <person name="Ashton P.M."/>
            <person name="Dallman T."/>
            <person name="Nair S."/>
            <person name="De Pinna E."/>
            <person name="Peters T."/>
            <person name="Grant K."/>
        </authorList>
    </citation>
    <scope>NUCLEOTIDE SEQUENCE</scope>
    <source>
        <strain evidence="2">810242</strain>
    </source>
</reference>
<evidence type="ECO:0000313" key="2">
    <source>
        <dbReference type="EMBL" id="EDB1576493.1"/>
    </source>
</evidence>
<keyword evidence="2" id="KW-0547">Nucleotide-binding</keyword>
<dbReference type="EMBL" id="AALMNG010000016">
    <property type="protein sequence ID" value="EDB1576493.1"/>
    <property type="molecule type" value="Genomic_DNA"/>
</dbReference>
<dbReference type="RefSeq" id="WP_257066897.1">
    <property type="nucleotide sequence ID" value="NZ_CAXRSL010000009.1"/>
</dbReference>
<dbReference type="Gene3D" id="3.40.50.300">
    <property type="entry name" value="P-loop containing nucleotide triphosphate hydrolases"/>
    <property type="match status" value="1"/>
</dbReference>
<gene>
    <name evidence="2" type="ORF">F9U28_08955</name>
</gene>
<name>A0A5Y6QQ60_CAMJU</name>
<comment type="caution">
    <text evidence="2">The sequence shown here is derived from an EMBL/GenBank/DDBJ whole genome shotgun (WGS) entry which is preliminary data.</text>
</comment>
<dbReference type="AlphaFoldDB" id="A0A5Y6QQ60"/>
<protein>
    <submittedName>
        <fullName evidence="2">ATP-binding protein</fullName>
    </submittedName>
</protein>
<keyword evidence="2" id="KW-0067">ATP-binding</keyword>
<dbReference type="SUPFAM" id="SSF52540">
    <property type="entry name" value="P-loop containing nucleoside triphosphate hydrolases"/>
    <property type="match status" value="1"/>
</dbReference>
<evidence type="ECO:0000259" key="1">
    <source>
        <dbReference type="Pfam" id="PF13175"/>
    </source>
</evidence>
<proteinExistence type="predicted"/>
<dbReference type="Pfam" id="PF13175">
    <property type="entry name" value="AAA_15"/>
    <property type="match status" value="1"/>
</dbReference>